<keyword evidence="2" id="KW-0812">Transmembrane</keyword>
<name>A0AAN9BHF1_9CAEN</name>
<protein>
    <recommendedName>
        <fullName evidence="6">Immunoglobulin subtype domain-containing protein</fullName>
    </recommendedName>
</protein>
<accession>A0AAN9BHF1</accession>
<feature type="compositionally biased region" description="Polar residues" evidence="1">
    <location>
        <begin position="192"/>
        <end position="205"/>
    </location>
</feature>
<keyword evidence="2" id="KW-0472">Membrane</keyword>
<evidence type="ECO:0000256" key="3">
    <source>
        <dbReference type="SAM" id="SignalP"/>
    </source>
</evidence>
<feature type="compositionally biased region" description="Basic and acidic residues" evidence="1">
    <location>
        <begin position="180"/>
        <end position="191"/>
    </location>
</feature>
<comment type="caution">
    <text evidence="4">The sequence shown here is derived from an EMBL/GenBank/DDBJ whole genome shotgun (WGS) entry which is preliminary data.</text>
</comment>
<keyword evidence="2" id="KW-1133">Transmembrane helix</keyword>
<feature type="signal peptide" evidence="3">
    <location>
        <begin position="1"/>
        <end position="18"/>
    </location>
</feature>
<dbReference type="AlphaFoldDB" id="A0AAN9BHF1"/>
<feature type="compositionally biased region" description="Basic and acidic residues" evidence="1">
    <location>
        <begin position="232"/>
        <end position="241"/>
    </location>
</feature>
<evidence type="ECO:0000256" key="1">
    <source>
        <dbReference type="SAM" id="MobiDB-lite"/>
    </source>
</evidence>
<organism evidence="4 5">
    <name type="scientific">Littorina saxatilis</name>
    <dbReference type="NCBI Taxonomy" id="31220"/>
    <lineage>
        <taxon>Eukaryota</taxon>
        <taxon>Metazoa</taxon>
        <taxon>Spiralia</taxon>
        <taxon>Lophotrochozoa</taxon>
        <taxon>Mollusca</taxon>
        <taxon>Gastropoda</taxon>
        <taxon>Caenogastropoda</taxon>
        <taxon>Littorinimorpha</taxon>
        <taxon>Littorinoidea</taxon>
        <taxon>Littorinidae</taxon>
        <taxon>Littorina</taxon>
    </lineage>
</organism>
<keyword evidence="5" id="KW-1185">Reference proteome</keyword>
<keyword evidence="3" id="KW-0732">Signal</keyword>
<evidence type="ECO:0000313" key="5">
    <source>
        <dbReference type="Proteomes" id="UP001374579"/>
    </source>
</evidence>
<dbReference type="Proteomes" id="UP001374579">
    <property type="component" value="Unassembled WGS sequence"/>
</dbReference>
<evidence type="ECO:0008006" key="6">
    <source>
        <dbReference type="Google" id="ProtNLM"/>
    </source>
</evidence>
<feature type="transmembrane region" description="Helical" evidence="2">
    <location>
        <begin position="148"/>
        <end position="171"/>
    </location>
</feature>
<sequence length="275" mass="30756">MKGLLWRFVILQCLVANASDFRSTCQHGEAKEGERGQIVYFIREDINMDTDMHLLLTIRNDNISGDIVNCHWKDTLSKLRCDVIDHRFNTDLIGHNLSLVLTSVTLDLAGQYVMNIIVNSSSDQATSCDFHVQESNATDAQVGNTTTIVAASVTVVLLLLAVIALLIFLWIRNKRRHASREGTKDEMRDLNESGNTTIGANKTTNNIEQRISQRALWTRCTLPCCRTSITKPEPEAIEGPRRQQGNSNNDISGVCVDSYQQPGEIIKQINANNKK</sequence>
<gene>
    <name evidence="4" type="ORF">V1264_017582</name>
</gene>
<feature type="chain" id="PRO_5042966003" description="Immunoglobulin subtype domain-containing protein" evidence="3">
    <location>
        <begin position="19"/>
        <end position="275"/>
    </location>
</feature>
<proteinExistence type="predicted"/>
<evidence type="ECO:0000256" key="2">
    <source>
        <dbReference type="SAM" id="Phobius"/>
    </source>
</evidence>
<feature type="region of interest" description="Disordered" evidence="1">
    <location>
        <begin position="180"/>
        <end position="205"/>
    </location>
</feature>
<dbReference type="EMBL" id="JBAMIC010000007">
    <property type="protein sequence ID" value="KAK7106316.1"/>
    <property type="molecule type" value="Genomic_DNA"/>
</dbReference>
<reference evidence="4 5" key="1">
    <citation type="submission" date="2024-02" db="EMBL/GenBank/DDBJ databases">
        <title>Chromosome-scale genome assembly of the rough periwinkle Littorina saxatilis.</title>
        <authorList>
            <person name="De Jode A."/>
            <person name="Faria R."/>
            <person name="Formenti G."/>
            <person name="Sims Y."/>
            <person name="Smith T.P."/>
            <person name="Tracey A."/>
            <person name="Wood J.M.D."/>
            <person name="Zagrodzka Z.B."/>
            <person name="Johannesson K."/>
            <person name="Butlin R.K."/>
            <person name="Leder E.H."/>
        </authorList>
    </citation>
    <scope>NUCLEOTIDE SEQUENCE [LARGE SCALE GENOMIC DNA]</scope>
    <source>
        <strain evidence="4">Snail1</strain>
        <tissue evidence="4">Muscle</tissue>
    </source>
</reference>
<feature type="region of interest" description="Disordered" evidence="1">
    <location>
        <begin position="231"/>
        <end position="255"/>
    </location>
</feature>
<evidence type="ECO:0000313" key="4">
    <source>
        <dbReference type="EMBL" id="KAK7106316.1"/>
    </source>
</evidence>